<reference evidence="8 9" key="1">
    <citation type="submission" date="2015-10" db="EMBL/GenBank/DDBJ databases">
        <title>Erysipelothrix larvae sp. LV19 isolated from the larval gut of the rhinoceros beetle, Trypoxylus dichotomus.</title>
        <authorList>
            <person name="Lim S."/>
            <person name="Kim B.-C."/>
        </authorList>
    </citation>
    <scope>NUCLEOTIDE SEQUENCE [LARGE SCALE GENOMIC DNA]</scope>
    <source>
        <strain evidence="8 9">LV19</strain>
    </source>
</reference>
<dbReference type="PROSITE" id="PS51625">
    <property type="entry name" value="SAM_MT_TRMB"/>
    <property type="match status" value="1"/>
</dbReference>
<dbReference type="KEGG" id="erl:AOC36_05555"/>
<keyword evidence="5 7" id="KW-0949">S-adenosyl-L-methionine</keyword>
<dbReference type="RefSeq" id="WP_067632274.1">
    <property type="nucleotide sequence ID" value="NZ_CP013213.1"/>
</dbReference>
<evidence type="ECO:0000256" key="3">
    <source>
        <dbReference type="ARBA" id="ARBA00022603"/>
    </source>
</evidence>
<organism evidence="8 9">
    <name type="scientific">Erysipelothrix larvae</name>
    <dbReference type="NCBI Taxonomy" id="1514105"/>
    <lineage>
        <taxon>Bacteria</taxon>
        <taxon>Bacillati</taxon>
        <taxon>Bacillota</taxon>
        <taxon>Erysipelotrichia</taxon>
        <taxon>Erysipelotrichales</taxon>
        <taxon>Erysipelotrichaceae</taxon>
        <taxon>Erysipelothrix</taxon>
    </lineage>
</organism>
<keyword evidence="4 7" id="KW-0808">Transferase</keyword>
<evidence type="ECO:0000256" key="5">
    <source>
        <dbReference type="ARBA" id="ARBA00022691"/>
    </source>
</evidence>
<feature type="binding site" evidence="7">
    <location>
        <position position="153"/>
    </location>
    <ligand>
        <name>substrate</name>
    </ligand>
</feature>
<feature type="binding site" evidence="7">
    <location>
        <position position="117"/>
    </location>
    <ligand>
        <name>S-adenosyl-L-methionine</name>
        <dbReference type="ChEBI" id="CHEBI:59789"/>
    </ligand>
</feature>
<dbReference type="GO" id="GO:0043527">
    <property type="term" value="C:tRNA methyltransferase complex"/>
    <property type="evidence" value="ECO:0007669"/>
    <property type="project" value="TreeGrafter"/>
</dbReference>
<sequence length="212" mass="25150">MRLRKKKWSNDVYEDYQDVIVDEFEHIKGNWKETMRVDRLRLEIGSGKGDYWHHCADVYQPDGIIGMERDFTAGAIALKKLETYGKDRKRFIHNDAKSLIEMFGEGEIDVIHLNFSDPWPKTRHEKRRLTHPSKLELYKTVLSQNGEIWMKTDNVGLFNYSVVTVTQNGFDLIELDVDFRSQEKEDPTSEYERKFMEKGQPIFRAIWRKKDA</sequence>
<dbReference type="Gene3D" id="3.40.50.150">
    <property type="entry name" value="Vaccinia Virus protein VP39"/>
    <property type="match status" value="1"/>
</dbReference>
<dbReference type="InterPro" id="IPR003358">
    <property type="entry name" value="tRNA_(Gua-N-7)_MeTrfase_Trmb"/>
</dbReference>
<evidence type="ECO:0000256" key="7">
    <source>
        <dbReference type="HAMAP-Rule" id="MF_01057"/>
    </source>
</evidence>
<comment type="pathway">
    <text evidence="7">tRNA modification; N(7)-methylguanine-tRNA biosynthesis.</text>
</comment>
<name>A0A0X8GZT5_9FIRM</name>
<comment type="caution">
    <text evidence="7">Lacks conserved residue(s) required for the propagation of feature annotation.</text>
</comment>
<comment type="function">
    <text evidence="2 7">Catalyzes the formation of N(7)-methylguanine at position 46 (m7G46) in tRNA.</text>
</comment>
<feature type="binding site" evidence="7">
    <location>
        <position position="121"/>
    </location>
    <ligand>
        <name>substrate</name>
    </ligand>
</feature>
<dbReference type="SUPFAM" id="SSF53335">
    <property type="entry name" value="S-adenosyl-L-methionine-dependent methyltransferases"/>
    <property type="match status" value="1"/>
</dbReference>
<dbReference type="STRING" id="1514105.AOC36_05555"/>
<dbReference type="EC" id="2.1.1.33" evidence="7"/>
<dbReference type="HAMAP" id="MF_01057">
    <property type="entry name" value="tRNA_methyltr_TrmB"/>
    <property type="match status" value="1"/>
</dbReference>
<accession>A0A0X8GZT5</accession>
<feature type="binding site" evidence="7">
    <location>
        <position position="43"/>
    </location>
    <ligand>
        <name>S-adenosyl-L-methionine</name>
        <dbReference type="ChEBI" id="CHEBI:59789"/>
    </ligand>
</feature>
<dbReference type="AlphaFoldDB" id="A0A0X8GZT5"/>
<dbReference type="EMBL" id="CP013213">
    <property type="protein sequence ID" value="AMC93462.1"/>
    <property type="molecule type" value="Genomic_DNA"/>
</dbReference>
<feature type="region of interest" description="Interaction with RNA" evidence="7">
    <location>
        <begin position="123"/>
        <end position="128"/>
    </location>
</feature>
<dbReference type="Pfam" id="PF02390">
    <property type="entry name" value="Methyltransf_4"/>
    <property type="match status" value="1"/>
</dbReference>
<evidence type="ECO:0000313" key="9">
    <source>
        <dbReference type="Proteomes" id="UP000063781"/>
    </source>
</evidence>
<dbReference type="Proteomes" id="UP000063781">
    <property type="component" value="Chromosome"/>
</dbReference>
<dbReference type="InterPro" id="IPR029063">
    <property type="entry name" value="SAM-dependent_MTases_sf"/>
</dbReference>
<keyword evidence="3 7" id="KW-0489">Methyltransferase</keyword>
<dbReference type="InterPro" id="IPR055361">
    <property type="entry name" value="tRNA_methyltr_TrmB_bact"/>
</dbReference>
<evidence type="ECO:0000313" key="8">
    <source>
        <dbReference type="EMBL" id="AMC93462.1"/>
    </source>
</evidence>
<keyword evidence="6 7" id="KW-0819">tRNA processing</keyword>
<feature type="binding site" evidence="7">
    <location>
        <position position="68"/>
    </location>
    <ligand>
        <name>S-adenosyl-L-methionine</name>
        <dbReference type="ChEBI" id="CHEBI:59789"/>
    </ligand>
</feature>
<dbReference type="UniPathway" id="UPA00989"/>
<proteinExistence type="inferred from homology"/>
<dbReference type="NCBIfam" id="TIGR00091">
    <property type="entry name" value="tRNA (guanosine(46)-N7)-methyltransferase TrmB"/>
    <property type="match status" value="1"/>
</dbReference>
<evidence type="ECO:0000256" key="4">
    <source>
        <dbReference type="ARBA" id="ARBA00022679"/>
    </source>
</evidence>
<dbReference type="PANTHER" id="PTHR23417">
    <property type="entry name" value="3-DEOXY-D-MANNO-OCTULOSONIC-ACID TRANSFERASE/TRNA GUANINE-N 7 - -METHYLTRANSFERASE"/>
    <property type="match status" value="1"/>
</dbReference>
<gene>
    <name evidence="7" type="primary">trmB</name>
    <name evidence="8" type="ORF">AOC36_05555</name>
</gene>
<dbReference type="NCBIfam" id="NF001080">
    <property type="entry name" value="PRK00121.2-2"/>
    <property type="match status" value="1"/>
</dbReference>
<evidence type="ECO:0000256" key="2">
    <source>
        <dbReference type="ARBA" id="ARBA00003015"/>
    </source>
</evidence>
<comment type="catalytic activity">
    <reaction evidence="1 7">
        <text>guanosine(46) in tRNA + S-adenosyl-L-methionine = N(7)-methylguanosine(46) in tRNA + S-adenosyl-L-homocysteine</text>
        <dbReference type="Rhea" id="RHEA:42708"/>
        <dbReference type="Rhea" id="RHEA-COMP:10188"/>
        <dbReference type="Rhea" id="RHEA-COMP:10189"/>
        <dbReference type="ChEBI" id="CHEBI:57856"/>
        <dbReference type="ChEBI" id="CHEBI:59789"/>
        <dbReference type="ChEBI" id="CHEBI:74269"/>
        <dbReference type="ChEBI" id="CHEBI:74480"/>
        <dbReference type="EC" id="2.1.1.33"/>
    </reaction>
</comment>
<dbReference type="GO" id="GO:0008176">
    <property type="term" value="F:tRNA (guanine(46)-N7)-methyltransferase activity"/>
    <property type="evidence" value="ECO:0007669"/>
    <property type="project" value="UniProtKB-UniRule"/>
</dbReference>
<dbReference type="PANTHER" id="PTHR23417:SF14">
    <property type="entry name" value="PENTACOTRIPEPTIDE-REPEAT REGION OF PRORP DOMAIN-CONTAINING PROTEIN"/>
    <property type="match status" value="1"/>
</dbReference>
<feature type="binding site" evidence="7">
    <location>
        <position position="95"/>
    </location>
    <ligand>
        <name>S-adenosyl-L-methionine</name>
        <dbReference type="ChEBI" id="CHEBI:59789"/>
    </ligand>
</feature>
<evidence type="ECO:0000256" key="1">
    <source>
        <dbReference type="ARBA" id="ARBA00000142"/>
    </source>
</evidence>
<keyword evidence="9" id="KW-1185">Reference proteome</keyword>
<protein>
    <recommendedName>
        <fullName evidence="7">tRNA (guanine-N(7)-)-methyltransferase</fullName>
        <ecNumber evidence="7">2.1.1.33</ecNumber>
    </recommendedName>
    <alternativeName>
        <fullName evidence="7">tRNA (guanine(46)-N(7))-methyltransferase</fullName>
    </alternativeName>
    <alternativeName>
        <fullName evidence="7">tRNA(m7G46)-methyltransferase</fullName>
    </alternativeName>
</protein>
<evidence type="ECO:0000256" key="6">
    <source>
        <dbReference type="ARBA" id="ARBA00022694"/>
    </source>
</evidence>
<dbReference type="OrthoDB" id="9802090at2"/>
<comment type="similarity">
    <text evidence="7">Belongs to the class I-like SAM-binding methyltransferase superfamily. TrmB family.</text>
</comment>